<proteinExistence type="predicted"/>
<name>A0A7N2N7Y4_QUELO</name>
<evidence type="ECO:0000313" key="1">
    <source>
        <dbReference type="EnsemblPlants" id="QL93p0205_0239:mrna"/>
    </source>
</evidence>
<dbReference type="Proteomes" id="UP000594261">
    <property type="component" value="Unassembled WGS sequence"/>
</dbReference>
<protein>
    <submittedName>
        <fullName evidence="1">Uncharacterized protein</fullName>
    </submittedName>
</protein>
<dbReference type="Gramene" id="QL93p0205_0239:mrna">
    <property type="protein sequence ID" value="QL93p0205_0239:mrna"/>
    <property type="gene ID" value="QL93p0205_0239"/>
</dbReference>
<keyword evidence="2" id="KW-1185">Reference proteome</keyword>
<dbReference type="AlphaFoldDB" id="A0A7N2N7Y4"/>
<organism evidence="1 2">
    <name type="scientific">Quercus lobata</name>
    <name type="common">Valley oak</name>
    <dbReference type="NCBI Taxonomy" id="97700"/>
    <lineage>
        <taxon>Eukaryota</taxon>
        <taxon>Viridiplantae</taxon>
        <taxon>Streptophyta</taxon>
        <taxon>Embryophyta</taxon>
        <taxon>Tracheophyta</taxon>
        <taxon>Spermatophyta</taxon>
        <taxon>Magnoliopsida</taxon>
        <taxon>eudicotyledons</taxon>
        <taxon>Gunneridae</taxon>
        <taxon>Pentapetalae</taxon>
        <taxon>rosids</taxon>
        <taxon>fabids</taxon>
        <taxon>Fagales</taxon>
        <taxon>Fagaceae</taxon>
        <taxon>Quercus</taxon>
    </lineage>
</organism>
<dbReference type="InParanoid" id="A0A7N2N7Y4"/>
<reference evidence="1" key="1">
    <citation type="submission" date="2021-01" db="UniProtKB">
        <authorList>
            <consortium name="EnsemblPlants"/>
        </authorList>
    </citation>
    <scope>IDENTIFICATION</scope>
</reference>
<evidence type="ECO:0000313" key="2">
    <source>
        <dbReference type="Proteomes" id="UP000594261"/>
    </source>
</evidence>
<accession>A0A7N2N7Y4</accession>
<dbReference type="EnsemblPlants" id="QL93p0205_0239:mrna">
    <property type="protein sequence ID" value="QL93p0205_0239:mrna"/>
    <property type="gene ID" value="QL93p0205_0239"/>
</dbReference>
<sequence length="87" mass="9502">MDPPQTFSSGPELANFVISSGVLNQSLATVQDLHGEKINQNEHPERGDLVSSSTLEESFPLFNFLCTKNNPDFTINKAALVPSLLEI</sequence>